<protein>
    <submittedName>
        <fullName evidence="1">Uncharacterized protein</fullName>
    </submittedName>
</protein>
<reference evidence="2" key="3">
    <citation type="journal article" date="2011" name="PLoS ONE">
        <title>Genome sequence of a mesophilic hydrogenotrophic methanogen Methanocella paludicola, the first cultivated representative of the order Methanocellales.</title>
        <authorList>
            <person name="Sakai S."/>
            <person name="Takaki Y."/>
            <person name="Shimamura S."/>
            <person name="Sekine M."/>
            <person name="Tajima T."/>
            <person name="Kosugi H."/>
            <person name="Ichikawa N."/>
            <person name="Tasumi E."/>
            <person name="Hiraki A.T."/>
            <person name="Shimizu A."/>
            <person name="Kato Y."/>
            <person name="Nishiko R."/>
            <person name="Mori K."/>
            <person name="Fujita N."/>
            <person name="Imachi H."/>
            <person name="Takai K."/>
        </authorList>
    </citation>
    <scope>NUCLEOTIDE SEQUENCE [LARGE SCALE GENOMIC DNA]</scope>
    <source>
        <strain evidence="2">DSM 17711 / JCM 13418 / NBRC 101707 / SANAE</strain>
    </source>
</reference>
<accession>D1YXQ8</accession>
<keyword evidence="2" id="KW-1185">Reference proteome</keyword>
<organism evidence="1 2">
    <name type="scientific">Methanocella paludicola (strain DSM 17711 / JCM 13418 / NBRC 101707 / SANAE)</name>
    <dbReference type="NCBI Taxonomy" id="304371"/>
    <lineage>
        <taxon>Archaea</taxon>
        <taxon>Methanobacteriati</taxon>
        <taxon>Methanobacteriota</taxon>
        <taxon>Stenosarchaea group</taxon>
        <taxon>Methanomicrobia</taxon>
        <taxon>Methanocellales</taxon>
        <taxon>Methanocellaceae</taxon>
        <taxon>Methanocella</taxon>
    </lineage>
</organism>
<dbReference type="KEGG" id="mpd:MCP_1158"/>
<proteinExistence type="predicted"/>
<reference evidence="1 2" key="2">
    <citation type="journal article" date="2008" name="Int. J. Syst. Evol. Microbiol.">
        <title>Methanocella paludicola gen. nov., sp. nov., a methane-producing archaeon, the first isolate of the lineage 'Rice Cluster I', and proposal of the new archaeal order Methanocellales ord. nov.</title>
        <authorList>
            <person name="Sakai S."/>
            <person name="Imachi H."/>
            <person name="Hanada S."/>
            <person name="Ohashi A."/>
            <person name="Harada H."/>
            <person name="Kamagata Y."/>
        </authorList>
    </citation>
    <scope>NUCLEOTIDE SEQUENCE [LARGE SCALE GENOMIC DNA]</scope>
    <source>
        <strain evidence="2">DSM 17711 / JCM 13418 / NBRC 101707 / SANAE</strain>
    </source>
</reference>
<reference evidence="1 2" key="1">
    <citation type="journal article" date="2007" name="Appl. Environ. Microbiol.">
        <title>Isolation of key methanogens for global methane emission from rice paddy fields: a novel isolate affiliated with the clone cluster rice cluster I.</title>
        <authorList>
            <person name="Sakai S."/>
            <person name="Imachi H."/>
            <person name="Sekiguchi Y."/>
            <person name="Ohashi A."/>
            <person name="Harada H."/>
            <person name="Kamagata Y."/>
        </authorList>
    </citation>
    <scope>NUCLEOTIDE SEQUENCE [LARGE SCALE GENOMIC DNA]</scope>
    <source>
        <strain evidence="2">DSM 17711 / JCM 13418 / NBRC 101707 / SANAE</strain>
    </source>
</reference>
<sequence length="127" mass="13389">MIGLSRENMAIRYAALVMAIVLIGSVLVVGLATAKAPVSGTDKVMQKAKNTPAVTKNPNPSIKAIMSDLTTRAKAAIKSTPKPTIKPTMPKKMVAIKPTVYPTVKTKAAVKPTVKPTIKPTTVKSKP</sequence>
<dbReference type="InParanoid" id="D1YXQ8"/>
<gene>
    <name evidence="1" type="ordered locus">MCP_1158</name>
</gene>
<name>D1YXQ8_METPS</name>
<dbReference type="Proteomes" id="UP000001882">
    <property type="component" value="Chromosome"/>
</dbReference>
<dbReference type="EMBL" id="AP011532">
    <property type="protein sequence ID" value="BAI61230.1"/>
    <property type="molecule type" value="Genomic_DNA"/>
</dbReference>
<evidence type="ECO:0000313" key="2">
    <source>
        <dbReference type="Proteomes" id="UP000001882"/>
    </source>
</evidence>
<dbReference type="AlphaFoldDB" id="D1YXQ8"/>
<evidence type="ECO:0000313" key="1">
    <source>
        <dbReference type="EMBL" id="BAI61230.1"/>
    </source>
</evidence>